<protein>
    <submittedName>
        <fullName evidence="1">Uncharacterized protein</fullName>
    </submittedName>
</protein>
<dbReference type="EMBL" id="BARW01014024">
    <property type="protein sequence ID" value="GAI73072.1"/>
    <property type="molecule type" value="Genomic_DNA"/>
</dbReference>
<comment type="caution">
    <text evidence="1">The sequence shown here is derived from an EMBL/GenBank/DDBJ whole genome shotgun (WGS) entry which is preliminary data.</text>
</comment>
<dbReference type="AlphaFoldDB" id="X1QX03"/>
<sequence length="51" mass="5639">GTLLSTGKYTKYLVQSAPFDVLRTGSELETNLFKEATVSHLQCLDTSLFQS</sequence>
<reference evidence="1" key="1">
    <citation type="journal article" date="2014" name="Front. Microbiol.">
        <title>High frequency of phylogenetically diverse reductive dehalogenase-homologous genes in deep subseafloor sedimentary metagenomes.</title>
        <authorList>
            <person name="Kawai M."/>
            <person name="Futagami T."/>
            <person name="Toyoda A."/>
            <person name="Takaki Y."/>
            <person name="Nishi S."/>
            <person name="Hori S."/>
            <person name="Arai W."/>
            <person name="Tsubouchi T."/>
            <person name="Morono Y."/>
            <person name="Uchiyama I."/>
            <person name="Ito T."/>
            <person name="Fujiyama A."/>
            <person name="Inagaki F."/>
            <person name="Takami H."/>
        </authorList>
    </citation>
    <scope>NUCLEOTIDE SEQUENCE</scope>
    <source>
        <strain evidence="1">Expedition CK06-06</strain>
    </source>
</reference>
<accession>X1QX03</accession>
<name>X1QX03_9ZZZZ</name>
<organism evidence="1">
    <name type="scientific">marine sediment metagenome</name>
    <dbReference type="NCBI Taxonomy" id="412755"/>
    <lineage>
        <taxon>unclassified sequences</taxon>
        <taxon>metagenomes</taxon>
        <taxon>ecological metagenomes</taxon>
    </lineage>
</organism>
<gene>
    <name evidence="1" type="ORF">S12H4_25215</name>
</gene>
<proteinExistence type="predicted"/>
<feature type="non-terminal residue" evidence="1">
    <location>
        <position position="1"/>
    </location>
</feature>
<evidence type="ECO:0000313" key="1">
    <source>
        <dbReference type="EMBL" id="GAI73072.1"/>
    </source>
</evidence>